<evidence type="ECO:0000313" key="4">
    <source>
        <dbReference type="EMBL" id="PWI55174.1"/>
    </source>
</evidence>
<dbReference type="InterPro" id="IPR047057">
    <property type="entry name" value="MerR_fam"/>
</dbReference>
<dbReference type="Pfam" id="PF13411">
    <property type="entry name" value="MerR_1"/>
    <property type="match status" value="1"/>
</dbReference>
<evidence type="ECO:0000256" key="1">
    <source>
        <dbReference type="ARBA" id="ARBA00023125"/>
    </source>
</evidence>
<keyword evidence="2" id="KW-0175">Coiled coil</keyword>
<dbReference type="Proteomes" id="UP000245380">
    <property type="component" value="Unassembled WGS sequence"/>
</dbReference>
<dbReference type="GO" id="GO:0003700">
    <property type="term" value="F:DNA-binding transcription factor activity"/>
    <property type="evidence" value="ECO:0007669"/>
    <property type="project" value="InterPro"/>
</dbReference>
<feature type="coiled-coil region" evidence="2">
    <location>
        <begin position="83"/>
        <end position="117"/>
    </location>
</feature>
<dbReference type="PANTHER" id="PTHR30204:SF93">
    <property type="entry name" value="HTH MERR-TYPE DOMAIN-CONTAINING PROTEIN"/>
    <property type="match status" value="1"/>
</dbReference>
<evidence type="ECO:0000259" key="3">
    <source>
        <dbReference type="PROSITE" id="PS50937"/>
    </source>
</evidence>
<proteinExistence type="predicted"/>
<dbReference type="InterPro" id="IPR009061">
    <property type="entry name" value="DNA-bd_dom_put_sf"/>
</dbReference>
<sequence>MRIGEFVRTLNTTHETVRHYEQVGLLCPARDGNQKHYFDDHIQVFEIIQELKNIGFSLEDILLLFELRASVGCGSEVLIHEVKRKFANQIANLDNQIHDLTIRRDNLREMLDELSKVVPK</sequence>
<dbReference type="SUPFAM" id="SSF46955">
    <property type="entry name" value="Putative DNA-binding domain"/>
    <property type="match status" value="1"/>
</dbReference>
<organism evidence="4 5">
    <name type="scientific">Sulfoacidibacillus thermotolerans</name>
    <name type="common">Acidibacillus sulfuroxidans</name>
    <dbReference type="NCBI Taxonomy" id="1765684"/>
    <lineage>
        <taxon>Bacteria</taxon>
        <taxon>Bacillati</taxon>
        <taxon>Bacillota</taxon>
        <taxon>Bacilli</taxon>
        <taxon>Bacillales</taxon>
        <taxon>Alicyclobacillaceae</taxon>
        <taxon>Sulfoacidibacillus</taxon>
    </lineage>
</organism>
<accession>A0A2U3D1Q7</accession>
<protein>
    <recommendedName>
        <fullName evidence="3">HTH merR-type domain-containing protein</fullName>
    </recommendedName>
</protein>
<name>A0A2U3D1Q7_SULT2</name>
<comment type="caution">
    <text evidence="4">The sequence shown here is derived from an EMBL/GenBank/DDBJ whole genome shotgun (WGS) entry which is preliminary data.</text>
</comment>
<dbReference type="PROSITE" id="PS50937">
    <property type="entry name" value="HTH_MERR_2"/>
    <property type="match status" value="1"/>
</dbReference>
<dbReference type="GO" id="GO:0003677">
    <property type="term" value="F:DNA binding"/>
    <property type="evidence" value="ECO:0007669"/>
    <property type="project" value="UniProtKB-KW"/>
</dbReference>
<evidence type="ECO:0000313" key="5">
    <source>
        <dbReference type="Proteomes" id="UP000245380"/>
    </source>
</evidence>
<evidence type="ECO:0000256" key="2">
    <source>
        <dbReference type="SAM" id="Coils"/>
    </source>
</evidence>
<reference evidence="4 5" key="1">
    <citation type="submission" date="2016-11" db="EMBL/GenBank/DDBJ databases">
        <title>Comparative genomics of Acidibacillus ferroxidans species.</title>
        <authorList>
            <person name="Oliveira G."/>
            <person name="Nunes G."/>
            <person name="Oliveira R."/>
            <person name="Araujo F."/>
            <person name="Salim A."/>
            <person name="Scholte L."/>
            <person name="Morais D."/>
            <person name="Nancucheo I."/>
            <person name="Johnson D.B."/>
            <person name="Grail B."/>
            <person name="Bittencourt J."/>
            <person name="Valadares R."/>
        </authorList>
    </citation>
    <scope>NUCLEOTIDE SEQUENCE [LARGE SCALE GENOMIC DNA]</scope>
    <source>
        <strain evidence="4 5">Y002</strain>
    </source>
</reference>
<keyword evidence="1" id="KW-0238">DNA-binding</keyword>
<feature type="domain" description="HTH merR-type" evidence="3">
    <location>
        <begin position="1"/>
        <end position="67"/>
    </location>
</feature>
<dbReference type="SMART" id="SM00422">
    <property type="entry name" value="HTH_MERR"/>
    <property type="match status" value="1"/>
</dbReference>
<gene>
    <name evidence="4" type="ORF">BM613_13445</name>
</gene>
<dbReference type="AlphaFoldDB" id="A0A2U3D1Q7"/>
<dbReference type="InterPro" id="IPR000551">
    <property type="entry name" value="MerR-type_HTH_dom"/>
</dbReference>
<dbReference type="Gene3D" id="1.10.1660.10">
    <property type="match status" value="1"/>
</dbReference>
<dbReference type="RefSeq" id="WP_181363180.1">
    <property type="nucleotide sequence ID" value="NZ_MPDK01000042.1"/>
</dbReference>
<dbReference type="EMBL" id="MPDK01000042">
    <property type="protein sequence ID" value="PWI55174.1"/>
    <property type="molecule type" value="Genomic_DNA"/>
</dbReference>
<dbReference type="PANTHER" id="PTHR30204">
    <property type="entry name" value="REDOX-CYCLING DRUG-SENSING TRANSCRIPTIONAL ACTIVATOR SOXR"/>
    <property type="match status" value="1"/>
</dbReference>
<keyword evidence="5" id="KW-1185">Reference proteome</keyword>